<keyword evidence="4" id="KW-0574">Periplasm</keyword>
<sequence length="329" mass="33986">MSDRIWRLAASLAVAAGLGGAGAHAAFAQDPSLTIAYIQKQGDQQYFVDEAQGAKDEAKALGHVKVNVVNVQMDANAAISAMNVMVGQKVSGIAIVVPDQQIGPQVIDMATQAKIPLVSSDDPIKSGTGSLAPFVGFDGYQMGYKVGQAAGALYKKAGWTASTTRVAAAFEEQLSVCQDREHGEEDGFKAAGGDVPTIVKIGTDNSVVDAQNRTGAVVTANPQIKHWVVWGCNDENETGAVTALANAGLPADNIIGVGLGAYLTCKDWQAGQTSGNKAALFISGHDVGSAAIKVLVESIRNHTPLPAKTIANTTIVTPANWKGVMGGCS</sequence>
<dbReference type="GO" id="GO:0030313">
    <property type="term" value="C:cell envelope"/>
    <property type="evidence" value="ECO:0007669"/>
    <property type="project" value="UniProtKB-SubCell"/>
</dbReference>
<dbReference type="Pfam" id="PF13407">
    <property type="entry name" value="Peripla_BP_4"/>
    <property type="match status" value="1"/>
</dbReference>
<evidence type="ECO:0000256" key="2">
    <source>
        <dbReference type="ARBA" id="ARBA00007639"/>
    </source>
</evidence>
<evidence type="ECO:0000256" key="1">
    <source>
        <dbReference type="ARBA" id="ARBA00004196"/>
    </source>
</evidence>
<evidence type="ECO:0000313" key="6">
    <source>
        <dbReference type="EMBL" id="MCB8877779.1"/>
    </source>
</evidence>
<dbReference type="GO" id="GO:0042882">
    <property type="term" value="P:L-arabinose transmembrane transport"/>
    <property type="evidence" value="ECO:0007669"/>
    <property type="project" value="UniProtKB-UniRule"/>
</dbReference>
<dbReference type="RefSeq" id="WP_227323427.1">
    <property type="nucleotide sequence ID" value="NZ_JAESVB010000017.1"/>
</dbReference>
<proteinExistence type="inferred from homology"/>
<dbReference type="InterPro" id="IPR028082">
    <property type="entry name" value="Peripla_BP_I"/>
</dbReference>
<dbReference type="GO" id="GO:0042597">
    <property type="term" value="C:periplasmic space"/>
    <property type="evidence" value="ECO:0007669"/>
    <property type="project" value="UniProtKB-SubCell"/>
</dbReference>
<gene>
    <name evidence="6" type="ORF">ASILVAE211_21470</name>
</gene>
<comment type="similarity">
    <text evidence="2 4">Belongs to the bacterial solute-binding protein 2 family.</text>
</comment>
<evidence type="ECO:0000256" key="4">
    <source>
        <dbReference type="PIRNR" id="PIRNR002816"/>
    </source>
</evidence>
<keyword evidence="3 4" id="KW-0732">Signal</keyword>
<comment type="caution">
    <text evidence="6">The sequence shown here is derived from an EMBL/GenBank/DDBJ whole genome shotgun (WGS) entry which is preliminary data.</text>
</comment>
<protein>
    <recommendedName>
        <fullName evidence="4">L-arabinose-binding periplasmic protein</fullName>
        <shortName evidence="4">ABP</shortName>
    </recommendedName>
</protein>
<keyword evidence="4" id="KW-0762">Sugar transport</keyword>
<accession>A0A963YVU2</accession>
<dbReference type="Proteomes" id="UP000708298">
    <property type="component" value="Unassembled WGS sequence"/>
</dbReference>
<reference evidence="6" key="2">
    <citation type="submission" date="2021-01" db="EMBL/GenBank/DDBJ databases">
        <authorList>
            <person name="Mieszkin S."/>
            <person name="Pouder E."/>
            <person name="Alain K."/>
        </authorList>
    </citation>
    <scope>NUCLEOTIDE SEQUENCE</scope>
    <source>
        <strain evidence="6">HW T2.11</strain>
    </source>
</reference>
<dbReference type="Gene3D" id="3.40.50.2300">
    <property type="match status" value="2"/>
</dbReference>
<dbReference type="PIRSF" id="PIRSF002816">
    <property type="entry name" value="AraF"/>
    <property type="match status" value="1"/>
</dbReference>
<feature type="chain" id="PRO_5038205183" description="L-arabinose-binding periplasmic protein" evidence="4">
    <location>
        <begin position="26"/>
        <end position="329"/>
    </location>
</feature>
<evidence type="ECO:0000256" key="3">
    <source>
        <dbReference type="ARBA" id="ARBA00022729"/>
    </source>
</evidence>
<keyword evidence="7" id="KW-1185">Reference proteome</keyword>
<dbReference type="SUPFAM" id="SSF53822">
    <property type="entry name" value="Periplasmic binding protein-like I"/>
    <property type="match status" value="1"/>
</dbReference>
<dbReference type="GO" id="GO:0030246">
    <property type="term" value="F:carbohydrate binding"/>
    <property type="evidence" value="ECO:0007669"/>
    <property type="project" value="UniProtKB-ARBA"/>
</dbReference>
<evidence type="ECO:0000313" key="7">
    <source>
        <dbReference type="Proteomes" id="UP000708298"/>
    </source>
</evidence>
<feature type="signal peptide" evidence="4">
    <location>
        <begin position="1"/>
        <end position="25"/>
    </location>
</feature>
<dbReference type="InterPro" id="IPR026266">
    <property type="entry name" value="AraF"/>
</dbReference>
<dbReference type="EMBL" id="JAESVB010000017">
    <property type="protein sequence ID" value="MCB8877779.1"/>
    <property type="molecule type" value="Genomic_DNA"/>
</dbReference>
<comment type="subcellular location">
    <subcellularLocation>
        <location evidence="1">Cell envelope</location>
    </subcellularLocation>
    <subcellularLocation>
        <location evidence="4">Periplasm</location>
    </subcellularLocation>
</comment>
<feature type="domain" description="Periplasmic binding protein" evidence="5">
    <location>
        <begin position="35"/>
        <end position="297"/>
    </location>
</feature>
<evidence type="ECO:0000259" key="5">
    <source>
        <dbReference type="Pfam" id="PF13407"/>
    </source>
</evidence>
<organism evidence="6 7">
    <name type="scientific">Acidisoma silvae</name>
    <dbReference type="NCBI Taxonomy" id="2802396"/>
    <lineage>
        <taxon>Bacteria</taxon>
        <taxon>Pseudomonadati</taxon>
        <taxon>Pseudomonadota</taxon>
        <taxon>Alphaproteobacteria</taxon>
        <taxon>Acetobacterales</taxon>
        <taxon>Acidocellaceae</taxon>
        <taxon>Acidisoma</taxon>
    </lineage>
</organism>
<dbReference type="InterPro" id="IPR025997">
    <property type="entry name" value="SBP_2_dom"/>
</dbReference>
<keyword evidence="4" id="KW-0813">Transport</keyword>
<name>A0A963YVU2_9PROT</name>
<dbReference type="PANTHER" id="PTHR46847:SF1">
    <property type="entry name" value="D-ALLOSE-BINDING PERIPLASMIC PROTEIN-RELATED"/>
    <property type="match status" value="1"/>
</dbReference>
<reference evidence="6" key="1">
    <citation type="journal article" date="2021" name="Microorganisms">
        <title>Acidisoma silvae sp. nov. and Acidisomacellulosilytica sp. nov., Two Acidophilic Bacteria Isolated from Decaying Wood, Hydrolyzing Cellulose and Producing Poly-3-hydroxybutyrate.</title>
        <authorList>
            <person name="Mieszkin S."/>
            <person name="Pouder E."/>
            <person name="Uroz S."/>
            <person name="Simon-Colin C."/>
            <person name="Alain K."/>
        </authorList>
    </citation>
    <scope>NUCLEOTIDE SEQUENCE</scope>
    <source>
        <strain evidence="6">HW T2.11</strain>
    </source>
</reference>
<dbReference type="PANTHER" id="PTHR46847">
    <property type="entry name" value="D-ALLOSE-BINDING PERIPLASMIC PROTEIN-RELATED"/>
    <property type="match status" value="1"/>
</dbReference>
<dbReference type="AlphaFoldDB" id="A0A963YVU2"/>